<proteinExistence type="predicted"/>
<dbReference type="PRINTS" id="PR00035">
    <property type="entry name" value="HTHGNTR"/>
</dbReference>
<dbReference type="InterPro" id="IPR000524">
    <property type="entry name" value="Tscrpt_reg_HTH_GntR"/>
</dbReference>
<dbReference type="PROSITE" id="PS50949">
    <property type="entry name" value="HTH_GNTR"/>
    <property type="match status" value="1"/>
</dbReference>
<evidence type="ECO:0000256" key="1">
    <source>
        <dbReference type="ARBA" id="ARBA00023015"/>
    </source>
</evidence>
<dbReference type="PANTHER" id="PTHR44846">
    <property type="entry name" value="MANNOSYL-D-GLYCERATE TRANSPORT/METABOLISM SYSTEM REPRESSOR MNGR-RELATED"/>
    <property type="match status" value="1"/>
</dbReference>
<dbReference type="OrthoDB" id="3194402at2"/>
<reference evidence="5 6" key="1">
    <citation type="submission" date="2019-03" db="EMBL/GenBank/DDBJ databases">
        <title>Genomic analyses of the natural microbiome of Caenorhabditis elegans.</title>
        <authorList>
            <person name="Samuel B."/>
        </authorList>
    </citation>
    <scope>NUCLEOTIDE SEQUENCE [LARGE SCALE GENOMIC DNA]</scope>
    <source>
        <strain evidence="5 6">JUb18</strain>
    </source>
</reference>
<evidence type="ECO:0000256" key="2">
    <source>
        <dbReference type="ARBA" id="ARBA00023125"/>
    </source>
</evidence>
<name>A0A4R6RVE0_9MICO</name>
<dbReference type="SUPFAM" id="SSF64288">
    <property type="entry name" value="Chorismate lyase-like"/>
    <property type="match status" value="1"/>
</dbReference>
<evidence type="ECO:0000259" key="4">
    <source>
        <dbReference type="PROSITE" id="PS50949"/>
    </source>
</evidence>
<keyword evidence="1" id="KW-0805">Transcription regulation</keyword>
<dbReference type="SMART" id="SM00866">
    <property type="entry name" value="UTRA"/>
    <property type="match status" value="1"/>
</dbReference>
<comment type="caution">
    <text evidence="5">The sequence shown here is derived from an EMBL/GenBank/DDBJ whole genome shotgun (WGS) entry which is preliminary data.</text>
</comment>
<keyword evidence="2" id="KW-0238">DNA-binding</keyword>
<dbReference type="Pfam" id="PF07702">
    <property type="entry name" value="UTRA"/>
    <property type="match status" value="1"/>
</dbReference>
<dbReference type="RefSeq" id="WP_133617274.1">
    <property type="nucleotide sequence ID" value="NZ_SNYA01000006.1"/>
</dbReference>
<gene>
    <name evidence="5" type="ORF">EDF62_2559</name>
</gene>
<dbReference type="GO" id="GO:0003677">
    <property type="term" value="F:DNA binding"/>
    <property type="evidence" value="ECO:0007669"/>
    <property type="project" value="UniProtKB-KW"/>
</dbReference>
<dbReference type="InterPro" id="IPR050679">
    <property type="entry name" value="Bact_HTH_transcr_reg"/>
</dbReference>
<dbReference type="AlphaFoldDB" id="A0A4R6RVE0"/>
<accession>A0A4R6RVE0</accession>
<dbReference type="InterPro" id="IPR011663">
    <property type="entry name" value="UTRA"/>
</dbReference>
<dbReference type="Pfam" id="PF00392">
    <property type="entry name" value="GntR"/>
    <property type="match status" value="1"/>
</dbReference>
<dbReference type="Gene3D" id="1.10.10.10">
    <property type="entry name" value="Winged helix-like DNA-binding domain superfamily/Winged helix DNA-binding domain"/>
    <property type="match status" value="1"/>
</dbReference>
<dbReference type="Proteomes" id="UP000295601">
    <property type="component" value="Unassembled WGS sequence"/>
</dbReference>
<organism evidence="5 6">
    <name type="scientific">Leucobacter luti</name>
    <dbReference type="NCBI Taxonomy" id="340320"/>
    <lineage>
        <taxon>Bacteria</taxon>
        <taxon>Bacillati</taxon>
        <taxon>Actinomycetota</taxon>
        <taxon>Actinomycetes</taxon>
        <taxon>Micrococcales</taxon>
        <taxon>Microbacteriaceae</taxon>
        <taxon>Leucobacter</taxon>
    </lineage>
</organism>
<dbReference type="Gene3D" id="3.40.1410.10">
    <property type="entry name" value="Chorismate lyase-like"/>
    <property type="match status" value="1"/>
</dbReference>
<dbReference type="PANTHER" id="PTHR44846:SF17">
    <property type="entry name" value="GNTR-FAMILY TRANSCRIPTIONAL REGULATOR"/>
    <property type="match status" value="1"/>
</dbReference>
<evidence type="ECO:0000313" key="6">
    <source>
        <dbReference type="Proteomes" id="UP000295601"/>
    </source>
</evidence>
<dbReference type="InterPro" id="IPR036390">
    <property type="entry name" value="WH_DNA-bd_sf"/>
</dbReference>
<feature type="domain" description="HTH gntR-type" evidence="4">
    <location>
        <begin position="5"/>
        <end position="73"/>
    </location>
</feature>
<evidence type="ECO:0000256" key="3">
    <source>
        <dbReference type="ARBA" id="ARBA00023163"/>
    </source>
</evidence>
<dbReference type="GO" id="GO:0003700">
    <property type="term" value="F:DNA-binding transcription factor activity"/>
    <property type="evidence" value="ECO:0007669"/>
    <property type="project" value="InterPro"/>
</dbReference>
<sequence length="239" mass="26234">MARPGSRVALVADGLRDAIRSEEFCEGARLPTEAQIATRFGVSRPTVRAALRELETIALVHTQHGVGTFVTERPAITAGLERLDSITESIRSTGREPGMVYKGRVIRPLLPDEAEKLGLSGDAHALELRRTILADGEVVAYSYDLMPLGVFPEGADPETVDGSLFSYLRDDRDLHPHYAVAEVHAVQSDGIGWDVAGGGRTALYVLLDQVHFERSGRPLLYSRTYFLEGRYAFTIRRAG</sequence>
<dbReference type="InterPro" id="IPR028978">
    <property type="entry name" value="Chorismate_lyase_/UTRA_dom_sf"/>
</dbReference>
<dbReference type="GO" id="GO:0045892">
    <property type="term" value="P:negative regulation of DNA-templated transcription"/>
    <property type="evidence" value="ECO:0007669"/>
    <property type="project" value="TreeGrafter"/>
</dbReference>
<dbReference type="CDD" id="cd07377">
    <property type="entry name" value="WHTH_GntR"/>
    <property type="match status" value="1"/>
</dbReference>
<keyword evidence="6" id="KW-1185">Reference proteome</keyword>
<dbReference type="SUPFAM" id="SSF46785">
    <property type="entry name" value="Winged helix' DNA-binding domain"/>
    <property type="match status" value="1"/>
</dbReference>
<protein>
    <submittedName>
        <fullName evidence="5">GntR family transcriptional regulator</fullName>
    </submittedName>
</protein>
<evidence type="ECO:0000313" key="5">
    <source>
        <dbReference type="EMBL" id="TDP90903.1"/>
    </source>
</evidence>
<dbReference type="EMBL" id="SNYA01000006">
    <property type="protein sequence ID" value="TDP90903.1"/>
    <property type="molecule type" value="Genomic_DNA"/>
</dbReference>
<dbReference type="InterPro" id="IPR036388">
    <property type="entry name" value="WH-like_DNA-bd_sf"/>
</dbReference>
<keyword evidence="3" id="KW-0804">Transcription</keyword>
<dbReference type="SMART" id="SM00345">
    <property type="entry name" value="HTH_GNTR"/>
    <property type="match status" value="1"/>
</dbReference>